<dbReference type="EMBL" id="PVTR01000001">
    <property type="protein sequence ID" value="PRY90747.1"/>
    <property type="molecule type" value="Genomic_DNA"/>
</dbReference>
<name>A0A2T0WVQ4_9BACT</name>
<dbReference type="GO" id="GO:2001070">
    <property type="term" value="F:starch binding"/>
    <property type="evidence" value="ECO:0007669"/>
    <property type="project" value="InterPro"/>
</dbReference>
<organism evidence="2 3">
    <name type="scientific">Mongoliibacter ruber</name>
    <dbReference type="NCBI Taxonomy" id="1750599"/>
    <lineage>
        <taxon>Bacteria</taxon>
        <taxon>Pseudomonadati</taxon>
        <taxon>Bacteroidota</taxon>
        <taxon>Cytophagia</taxon>
        <taxon>Cytophagales</taxon>
        <taxon>Cyclobacteriaceae</taxon>
        <taxon>Mongoliibacter</taxon>
    </lineage>
</organism>
<protein>
    <submittedName>
        <fullName evidence="2">Uncharacterized protein DUF5019</fullName>
    </submittedName>
</protein>
<dbReference type="RefSeq" id="WP_106131965.1">
    <property type="nucleotide sequence ID" value="NZ_PVTR01000001.1"/>
</dbReference>
<dbReference type="GO" id="GO:0019867">
    <property type="term" value="C:outer membrane"/>
    <property type="evidence" value="ECO:0007669"/>
    <property type="project" value="InterPro"/>
</dbReference>
<accession>A0A2T0WVQ4</accession>
<reference evidence="2 3" key="1">
    <citation type="submission" date="2018-03" db="EMBL/GenBank/DDBJ databases">
        <title>Genomic Encyclopedia of Archaeal and Bacterial Type Strains, Phase II (KMG-II): from individual species to whole genera.</title>
        <authorList>
            <person name="Goeker M."/>
        </authorList>
    </citation>
    <scope>NUCLEOTIDE SEQUENCE [LARGE SCALE GENOMIC DNA]</scope>
    <source>
        <strain evidence="2 3">DSM 27929</strain>
    </source>
</reference>
<evidence type="ECO:0000259" key="1">
    <source>
        <dbReference type="Pfam" id="PF14292"/>
    </source>
</evidence>
<dbReference type="CDD" id="cd12967">
    <property type="entry name" value="CBM_SusE-F_like_u1"/>
    <property type="match status" value="1"/>
</dbReference>
<dbReference type="InterPro" id="IPR025970">
    <property type="entry name" value="SusE"/>
</dbReference>
<dbReference type="Pfam" id="PF14292">
    <property type="entry name" value="SusE"/>
    <property type="match status" value="1"/>
</dbReference>
<proteinExistence type="predicted"/>
<gene>
    <name evidence="2" type="ORF">CLW00_101412</name>
</gene>
<keyword evidence="3" id="KW-1185">Reference proteome</keyword>
<evidence type="ECO:0000313" key="3">
    <source>
        <dbReference type="Proteomes" id="UP000238157"/>
    </source>
</evidence>
<dbReference type="CDD" id="cd12956">
    <property type="entry name" value="CBM_SusE-F_like"/>
    <property type="match status" value="1"/>
</dbReference>
<comment type="caution">
    <text evidence="2">The sequence shown here is derived from an EMBL/GenBank/DDBJ whole genome shotgun (WGS) entry which is preliminary data.</text>
</comment>
<dbReference type="PROSITE" id="PS51257">
    <property type="entry name" value="PROKAR_LIPOPROTEIN"/>
    <property type="match status" value="1"/>
</dbReference>
<sequence>MRVLSKFLGLAFALPLLLSCGEMDLPPVIQQTPSSITSPAAGSSIVLDQSEAEQMLIFEVSRADFGTTGEVTHTIEIDRAGNNFASPVSVGASTTTTVEVKIGELNRRVLAQGVEGGTAGQVEFRVRAMIDKSMRDIVGSPVAISVTPFSDAVDLPILRVPGDYQNWNPGNDNTVISSLNSDDVYEGYLHILGGSGEFKFITGPVWDEYPDFGMGAEGELDSDGGNIKIPGDFGTYRVMADLNNLTYELERVGIWGIIGDATAGGWDSETPMTFDAAENILKITADLVEGEMKFRTQSWDNNFGLSDDEGVLSHDGPNIPIGEDGNYTITLDFKTPGSVKYTIEMN</sequence>
<evidence type="ECO:0000313" key="2">
    <source>
        <dbReference type="EMBL" id="PRY90747.1"/>
    </source>
</evidence>
<dbReference type="Gene3D" id="2.60.40.3620">
    <property type="match status" value="2"/>
</dbReference>
<dbReference type="AlphaFoldDB" id="A0A2T0WVQ4"/>
<feature type="domain" description="SusE outer membrane protein" evidence="1">
    <location>
        <begin position="28"/>
        <end position="127"/>
    </location>
</feature>
<dbReference type="Proteomes" id="UP000238157">
    <property type="component" value="Unassembled WGS sequence"/>
</dbReference>
<dbReference type="OrthoDB" id="975117at2"/>